<keyword evidence="3" id="KW-0551">Lipid droplet</keyword>
<dbReference type="GeneID" id="87880250"/>
<reference evidence="5" key="1">
    <citation type="journal article" date="2023" name="Mol. Phylogenet. Evol.">
        <title>Genome-scale phylogeny and comparative genomics of the fungal order Sordariales.</title>
        <authorList>
            <person name="Hensen N."/>
            <person name="Bonometti L."/>
            <person name="Westerberg I."/>
            <person name="Brannstrom I.O."/>
            <person name="Guillou S."/>
            <person name="Cros-Aarteil S."/>
            <person name="Calhoun S."/>
            <person name="Haridas S."/>
            <person name="Kuo A."/>
            <person name="Mondo S."/>
            <person name="Pangilinan J."/>
            <person name="Riley R."/>
            <person name="LaButti K."/>
            <person name="Andreopoulos B."/>
            <person name="Lipzen A."/>
            <person name="Chen C."/>
            <person name="Yan M."/>
            <person name="Daum C."/>
            <person name="Ng V."/>
            <person name="Clum A."/>
            <person name="Steindorff A."/>
            <person name="Ohm R.A."/>
            <person name="Martin F."/>
            <person name="Silar P."/>
            <person name="Natvig D.O."/>
            <person name="Lalanne C."/>
            <person name="Gautier V."/>
            <person name="Ament-Velasquez S.L."/>
            <person name="Kruys A."/>
            <person name="Hutchinson M.I."/>
            <person name="Powell A.J."/>
            <person name="Barry K."/>
            <person name="Miller A.N."/>
            <person name="Grigoriev I.V."/>
            <person name="Debuchy R."/>
            <person name="Gladieux P."/>
            <person name="Hiltunen Thoren M."/>
            <person name="Johannesson H."/>
        </authorList>
    </citation>
    <scope>NUCLEOTIDE SEQUENCE</scope>
    <source>
        <strain evidence="5">CBS 333.67</strain>
    </source>
</reference>
<dbReference type="AlphaFoldDB" id="A0AAJ0GY60"/>
<dbReference type="Pfam" id="PF10230">
    <property type="entry name" value="LIDHydrolase"/>
    <property type="match status" value="1"/>
</dbReference>
<dbReference type="SUPFAM" id="SSF53474">
    <property type="entry name" value="alpha/beta-Hydrolases"/>
    <property type="match status" value="1"/>
</dbReference>
<dbReference type="Proteomes" id="UP001273166">
    <property type="component" value="Unassembled WGS sequence"/>
</dbReference>
<comment type="similarity">
    <text evidence="2">Belongs to the AB hydrolase superfamily. LDAH family.</text>
</comment>
<dbReference type="InterPro" id="IPR029058">
    <property type="entry name" value="AB_hydrolase_fold"/>
</dbReference>
<comment type="subcellular location">
    <subcellularLocation>
        <location evidence="1">Lipid droplet</location>
    </subcellularLocation>
</comment>
<evidence type="ECO:0000256" key="1">
    <source>
        <dbReference type="ARBA" id="ARBA00004502"/>
    </source>
</evidence>
<dbReference type="PANTHER" id="PTHR13390">
    <property type="entry name" value="LIPASE"/>
    <property type="match status" value="1"/>
</dbReference>
<dbReference type="GO" id="GO:0016298">
    <property type="term" value="F:lipase activity"/>
    <property type="evidence" value="ECO:0007669"/>
    <property type="project" value="InterPro"/>
</dbReference>
<keyword evidence="6" id="KW-1185">Reference proteome</keyword>
<comment type="caution">
    <text evidence="5">The sequence shown here is derived from an EMBL/GenBank/DDBJ whole genome shotgun (WGS) entry which is preliminary data.</text>
</comment>
<evidence type="ECO:0000256" key="4">
    <source>
        <dbReference type="ARBA" id="ARBA00022801"/>
    </source>
</evidence>
<dbReference type="PANTHER" id="PTHR13390:SF0">
    <property type="entry name" value="LIPID DROPLET-ASSOCIATED HYDROLASE"/>
    <property type="match status" value="1"/>
</dbReference>
<reference evidence="5" key="2">
    <citation type="submission" date="2023-06" db="EMBL/GenBank/DDBJ databases">
        <authorList>
            <consortium name="Lawrence Berkeley National Laboratory"/>
            <person name="Mondo S.J."/>
            <person name="Hensen N."/>
            <person name="Bonometti L."/>
            <person name="Westerberg I."/>
            <person name="Brannstrom I.O."/>
            <person name="Guillou S."/>
            <person name="Cros-Aarteil S."/>
            <person name="Calhoun S."/>
            <person name="Haridas S."/>
            <person name="Kuo A."/>
            <person name="Pangilinan J."/>
            <person name="Riley R."/>
            <person name="Labutti K."/>
            <person name="Andreopoulos B."/>
            <person name="Lipzen A."/>
            <person name="Chen C."/>
            <person name="Yanf M."/>
            <person name="Daum C."/>
            <person name="Ng V."/>
            <person name="Clum A."/>
            <person name="Steindorff A."/>
            <person name="Ohm R."/>
            <person name="Martin F."/>
            <person name="Silar P."/>
            <person name="Natvig D."/>
            <person name="Lalanne C."/>
            <person name="Gautier V."/>
            <person name="Ament-Velasquez S.L."/>
            <person name="Kruys A."/>
            <person name="Hutchinson M.I."/>
            <person name="Powell A.J."/>
            <person name="Barry K."/>
            <person name="Miller A.N."/>
            <person name="Grigoriev I.V."/>
            <person name="Debuchy R."/>
            <person name="Gladieux P."/>
            <person name="Thoren M.H."/>
            <person name="Johannesson H."/>
        </authorList>
    </citation>
    <scope>NUCLEOTIDE SEQUENCE</scope>
    <source>
        <strain evidence="5">CBS 333.67</strain>
    </source>
</reference>
<name>A0AAJ0GY60_9PEZI</name>
<organism evidence="5 6">
    <name type="scientific">Chaetomium strumarium</name>
    <dbReference type="NCBI Taxonomy" id="1170767"/>
    <lineage>
        <taxon>Eukaryota</taxon>
        <taxon>Fungi</taxon>
        <taxon>Dikarya</taxon>
        <taxon>Ascomycota</taxon>
        <taxon>Pezizomycotina</taxon>
        <taxon>Sordariomycetes</taxon>
        <taxon>Sordariomycetidae</taxon>
        <taxon>Sordariales</taxon>
        <taxon>Chaetomiaceae</taxon>
        <taxon>Chaetomium</taxon>
    </lineage>
</organism>
<dbReference type="RefSeq" id="XP_062724118.1">
    <property type="nucleotide sequence ID" value="XM_062861421.1"/>
</dbReference>
<evidence type="ECO:0000313" key="5">
    <source>
        <dbReference type="EMBL" id="KAK3308338.1"/>
    </source>
</evidence>
<dbReference type="GO" id="GO:0005811">
    <property type="term" value="C:lipid droplet"/>
    <property type="evidence" value="ECO:0007669"/>
    <property type="project" value="UniProtKB-SubCell"/>
</dbReference>
<dbReference type="EMBL" id="JAUDZG010000002">
    <property type="protein sequence ID" value="KAK3308338.1"/>
    <property type="molecule type" value="Genomic_DNA"/>
</dbReference>
<accession>A0AAJ0GY60</accession>
<evidence type="ECO:0000256" key="2">
    <source>
        <dbReference type="ARBA" id="ARBA00008300"/>
    </source>
</evidence>
<proteinExistence type="inferred from homology"/>
<dbReference type="InterPro" id="IPR019363">
    <property type="entry name" value="LDAH"/>
</dbReference>
<keyword evidence="4" id="KW-0378">Hydrolase</keyword>
<dbReference type="GO" id="GO:0019915">
    <property type="term" value="P:lipid storage"/>
    <property type="evidence" value="ECO:0007669"/>
    <property type="project" value="InterPro"/>
</dbReference>
<protein>
    <recommendedName>
        <fullName evidence="7">Lipid droplet-associated hydrolase</fullName>
    </recommendedName>
</protein>
<evidence type="ECO:0000256" key="3">
    <source>
        <dbReference type="ARBA" id="ARBA00022677"/>
    </source>
</evidence>
<dbReference type="Gene3D" id="3.40.50.1820">
    <property type="entry name" value="alpha/beta hydrolase"/>
    <property type="match status" value="1"/>
</dbReference>
<sequence>MDTFLARSASVKQDQVPFLEYPSSKRDDFDRRQCLIYVIPGNPGLIAYYEPFMKTLRDLLDEVEAKEDCRRAFHIYGCNLLGFEDRDHDPTFGCTSAAGVTTEPFTLENQIRCCCERVQEANNSLLGKGRVFDEVVLIGHSVGAYISLEIFNRHHHQSRREQPSNPWANVNLKAGILLFPTVSHIAQSSSGQKLDLIRRTPFLDGAAHRIAKAFVNLWPHWLLATVLRRCMGFPAHAAAATLRFLTSRDGIWQALHMGKDEMKTITEERWSEEMWEIQEAEGDDRLAAKFYFYFAQKDHWVADECRDEFIEKRRQHEKGRARIVIDEEKIPHAFCIHHSESVAEKVTLWIQDITGL</sequence>
<evidence type="ECO:0000313" key="6">
    <source>
        <dbReference type="Proteomes" id="UP001273166"/>
    </source>
</evidence>
<gene>
    <name evidence="5" type="ORF">B0T15DRAFT_105371</name>
</gene>
<evidence type="ECO:0008006" key="7">
    <source>
        <dbReference type="Google" id="ProtNLM"/>
    </source>
</evidence>